<proteinExistence type="predicted"/>
<name>A0ABZ0Z728_9CAUD</name>
<organism evidence="1 2">
    <name type="scientific">phage Lak_Megaphage_RVC_AP1_GC26</name>
    <dbReference type="NCBI Taxonomy" id="3109224"/>
    <lineage>
        <taxon>Viruses</taxon>
        <taxon>Duplodnaviria</taxon>
        <taxon>Heunggongvirae</taxon>
        <taxon>Uroviricota</taxon>
        <taxon>Caudoviricetes</taxon>
        <taxon>Caudoviricetes code 15 clade</taxon>
    </lineage>
</organism>
<dbReference type="Proteomes" id="UP001346559">
    <property type="component" value="Segment"/>
</dbReference>
<dbReference type="EMBL" id="OR769218">
    <property type="protein sequence ID" value="WQJ54025.1"/>
    <property type="molecule type" value="Genomic_DNA"/>
</dbReference>
<protein>
    <submittedName>
        <fullName evidence="1">Uncharacterized protein</fullName>
    </submittedName>
</protein>
<evidence type="ECO:0000313" key="2">
    <source>
        <dbReference type="Proteomes" id="UP001346559"/>
    </source>
</evidence>
<reference evidence="1 2" key="1">
    <citation type="submission" date="2023-11" db="EMBL/GenBank/DDBJ databases">
        <authorList>
            <person name="Cook R."/>
            <person name="Crisci M."/>
            <person name="Pye H."/>
            <person name="Adriaenssens E."/>
            <person name="Santini J."/>
        </authorList>
    </citation>
    <scope>NUCLEOTIDE SEQUENCE [LARGE SCALE GENOMIC DNA]</scope>
    <source>
        <strain evidence="1">Lak_Megaphage_RVC_AP1_GC26</strain>
    </source>
</reference>
<sequence length="92" mass="11243">MRKIFNRKVIFNKKKVIDESIVRSKKHYNGLIHAEILRENRLHKKQIKEDAEKKLPSFIRDLKFGKSPASVKKLHREFERWNKEWQKMRESA</sequence>
<keyword evidence="2" id="KW-1185">Reference proteome</keyword>
<accession>A0ABZ0Z728</accession>
<evidence type="ECO:0000313" key="1">
    <source>
        <dbReference type="EMBL" id="WQJ54025.1"/>
    </source>
</evidence>